<dbReference type="SUPFAM" id="SSF56112">
    <property type="entry name" value="Protein kinase-like (PK-like)"/>
    <property type="match status" value="1"/>
</dbReference>
<keyword evidence="7 15" id="KW-0808">Transferase</keyword>
<dbReference type="Pfam" id="PF06293">
    <property type="entry name" value="Kdo"/>
    <property type="match status" value="1"/>
</dbReference>
<keyword evidence="9 15" id="KW-0418">Kinase</keyword>
<evidence type="ECO:0000256" key="14">
    <source>
        <dbReference type="ARBA" id="ARBA00034417"/>
    </source>
</evidence>
<evidence type="ECO:0000256" key="4">
    <source>
        <dbReference type="ARBA" id="ARBA00011988"/>
    </source>
</evidence>
<evidence type="ECO:0000256" key="3">
    <source>
        <dbReference type="ARBA" id="ARBA00010327"/>
    </source>
</evidence>
<dbReference type="EC" id="2.7.1.166" evidence="4 15"/>
<evidence type="ECO:0000256" key="13">
    <source>
        <dbReference type="ARBA" id="ARBA00029511"/>
    </source>
</evidence>
<comment type="function">
    <text evidence="15">Catalyzes the ATP-dependent phosphorylation of the 3-deoxy-D-manno-octulosonic acid (Kdo) residue in Kdo-lipid IV(A) at the 4-OH position.</text>
</comment>
<evidence type="ECO:0000313" key="16">
    <source>
        <dbReference type="EMBL" id="RZU99402.1"/>
    </source>
</evidence>
<feature type="active site" evidence="15">
    <location>
        <position position="169"/>
    </location>
</feature>
<proteinExistence type="inferred from homology"/>
<comment type="catalytic activity">
    <reaction evidence="14 15">
        <text>an alpha-Kdo-(2-&gt;6)-lipid IVA + ATP = a 4-O-phospho-alpha-Kdo-(2-&gt;6)-lipid IVA + ADP + H(+)</text>
        <dbReference type="Rhea" id="RHEA:74271"/>
        <dbReference type="ChEBI" id="CHEBI:15378"/>
        <dbReference type="ChEBI" id="CHEBI:30616"/>
        <dbReference type="ChEBI" id="CHEBI:176428"/>
        <dbReference type="ChEBI" id="CHEBI:193140"/>
        <dbReference type="ChEBI" id="CHEBI:456216"/>
        <dbReference type="EC" id="2.7.1.166"/>
    </reaction>
</comment>
<protein>
    <recommendedName>
        <fullName evidence="13 15">3-deoxy-D-manno-octulosonic acid kinase</fullName>
        <shortName evidence="15">Kdo kinase</shortName>
        <ecNumber evidence="4 15">2.7.1.166</ecNumber>
    </recommendedName>
</protein>
<comment type="pathway">
    <text evidence="2 15">Bacterial outer membrane biogenesis; LPS core biosynthesis.</text>
</comment>
<keyword evidence="5 15" id="KW-1003">Cell membrane</keyword>
<keyword evidence="10 15" id="KW-0067">ATP-binding</keyword>
<evidence type="ECO:0000256" key="7">
    <source>
        <dbReference type="ARBA" id="ARBA00022679"/>
    </source>
</evidence>
<dbReference type="GO" id="GO:0005886">
    <property type="term" value="C:plasma membrane"/>
    <property type="evidence" value="ECO:0007669"/>
    <property type="project" value="UniProtKB-SubCell"/>
</dbReference>
<dbReference type="RefSeq" id="WP_130503638.1">
    <property type="nucleotide sequence ID" value="NZ_SHLI01000001.1"/>
</dbReference>
<dbReference type="Proteomes" id="UP000292298">
    <property type="component" value="Unassembled WGS sequence"/>
</dbReference>
<keyword evidence="8 15" id="KW-0547">Nucleotide-binding</keyword>
<dbReference type="Gene3D" id="1.10.510.10">
    <property type="entry name" value="Transferase(Phosphotransferase) domain 1"/>
    <property type="match status" value="1"/>
</dbReference>
<gene>
    <name evidence="15" type="primary">kdkA</name>
    <name evidence="16" type="ORF">EV698_1691</name>
</gene>
<keyword evidence="11 15" id="KW-0448">Lipopolysaccharide biosynthesis</keyword>
<dbReference type="NCBIfam" id="NF002475">
    <property type="entry name" value="PRK01723.1"/>
    <property type="match status" value="1"/>
</dbReference>
<dbReference type="OrthoDB" id="6854449at2"/>
<evidence type="ECO:0000256" key="5">
    <source>
        <dbReference type="ARBA" id="ARBA00022475"/>
    </source>
</evidence>
<dbReference type="EMBL" id="SHLI01000001">
    <property type="protein sequence ID" value="RZU99402.1"/>
    <property type="molecule type" value="Genomic_DNA"/>
</dbReference>
<dbReference type="GO" id="GO:0005524">
    <property type="term" value="F:ATP binding"/>
    <property type="evidence" value="ECO:0007669"/>
    <property type="project" value="UniProtKB-UniRule"/>
</dbReference>
<evidence type="ECO:0000256" key="2">
    <source>
        <dbReference type="ARBA" id="ARBA00004713"/>
    </source>
</evidence>
<dbReference type="GO" id="GO:0009244">
    <property type="term" value="P:lipopolysaccharide core region biosynthetic process"/>
    <property type="evidence" value="ECO:0007669"/>
    <property type="project" value="UniProtKB-UniRule"/>
</dbReference>
<keyword evidence="6 15" id="KW-0997">Cell inner membrane</keyword>
<accession>A0A4Q8D250</accession>
<sequence>MAHINFRQQERDYFISPASAAPDDLPAYLFDAESLEARGAIESQARGRAEAYFLRFNDQRLVLRHYRRGGLPRHLSNDRFIWAGLSRCRPWRELAVTARLRELGLSVPVPYGGHIQRLGLSYTADIVTEQIAGARPLADLASGGMPDAIWREVGRVIRCFHDAGVHHADLNVRNILIDDRLKAWLIDWDRGHLRANTAMKARSLARLRRSFSREPTLASAAATGWPALIEAYKEGP</sequence>
<evidence type="ECO:0000256" key="15">
    <source>
        <dbReference type="HAMAP-Rule" id="MF_00521"/>
    </source>
</evidence>
<keyword evidence="12 15" id="KW-0472">Membrane</keyword>
<evidence type="ECO:0000256" key="6">
    <source>
        <dbReference type="ARBA" id="ARBA00022519"/>
    </source>
</evidence>
<dbReference type="AlphaFoldDB" id="A0A4Q8D250"/>
<dbReference type="UniPathway" id="UPA00958"/>
<evidence type="ECO:0000256" key="11">
    <source>
        <dbReference type="ARBA" id="ARBA00022985"/>
    </source>
</evidence>
<organism evidence="16 17">
    <name type="scientific">Spiribacter vilamensis</name>
    <dbReference type="NCBI Taxonomy" id="531306"/>
    <lineage>
        <taxon>Bacteria</taxon>
        <taxon>Pseudomonadati</taxon>
        <taxon>Pseudomonadota</taxon>
        <taxon>Gammaproteobacteria</taxon>
        <taxon>Chromatiales</taxon>
        <taxon>Ectothiorhodospiraceae</taxon>
        <taxon>Spiribacter</taxon>
    </lineage>
</organism>
<name>A0A4Q8D250_9GAMM</name>
<dbReference type="GO" id="GO:0016773">
    <property type="term" value="F:phosphotransferase activity, alcohol group as acceptor"/>
    <property type="evidence" value="ECO:0007669"/>
    <property type="project" value="UniProtKB-UniRule"/>
</dbReference>
<evidence type="ECO:0000256" key="10">
    <source>
        <dbReference type="ARBA" id="ARBA00022840"/>
    </source>
</evidence>
<dbReference type="InterPro" id="IPR022826">
    <property type="entry name" value="KDO_kinase"/>
</dbReference>
<evidence type="ECO:0000256" key="12">
    <source>
        <dbReference type="ARBA" id="ARBA00023136"/>
    </source>
</evidence>
<comment type="subcellular location">
    <subcellularLocation>
        <location evidence="1 15">Cell inner membrane</location>
        <topology evidence="1 15">Peripheral membrane protein</topology>
        <orientation evidence="1 15">Cytoplasmic side</orientation>
    </subcellularLocation>
</comment>
<evidence type="ECO:0000256" key="9">
    <source>
        <dbReference type="ARBA" id="ARBA00022777"/>
    </source>
</evidence>
<comment type="caution">
    <text evidence="16">The sequence shown here is derived from an EMBL/GenBank/DDBJ whole genome shotgun (WGS) entry which is preliminary data.</text>
</comment>
<evidence type="ECO:0000256" key="8">
    <source>
        <dbReference type="ARBA" id="ARBA00022741"/>
    </source>
</evidence>
<evidence type="ECO:0000313" key="17">
    <source>
        <dbReference type="Proteomes" id="UP000292298"/>
    </source>
</evidence>
<keyword evidence="17" id="KW-1185">Reference proteome</keyword>
<evidence type="ECO:0000256" key="1">
    <source>
        <dbReference type="ARBA" id="ARBA00004515"/>
    </source>
</evidence>
<comment type="similarity">
    <text evidence="3 15">Belongs to the protein kinase superfamily. KdkA/RfaP family.</text>
</comment>
<dbReference type="InterPro" id="IPR011009">
    <property type="entry name" value="Kinase-like_dom_sf"/>
</dbReference>
<dbReference type="GO" id="GO:0016301">
    <property type="term" value="F:kinase activity"/>
    <property type="evidence" value="ECO:0007669"/>
    <property type="project" value="UniProtKB-KW"/>
</dbReference>
<reference evidence="16 17" key="1">
    <citation type="submission" date="2019-02" db="EMBL/GenBank/DDBJ databases">
        <title>Genomic Encyclopedia of Type Strains, Phase IV (KMG-IV): sequencing the most valuable type-strain genomes for metagenomic binning, comparative biology and taxonomic classification.</title>
        <authorList>
            <person name="Goeker M."/>
        </authorList>
    </citation>
    <scope>NUCLEOTIDE SEQUENCE [LARGE SCALE GENOMIC DNA]</scope>
    <source>
        <strain evidence="16 17">DSM 21056</strain>
    </source>
</reference>
<dbReference type="HAMAP" id="MF_00521">
    <property type="entry name" value="KDO_kinase"/>
    <property type="match status" value="1"/>
</dbReference>